<evidence type="ECO:0000313" key="3">
    <source>
        <dbReference type="Proteomes" id="UP000250235"/>
    </source>
</evidence>
<reference evidence="2 3" key="1">
    <citation type="journal article" date="2015" name="Proc. Natl. Acad. Sci. U.S.A.">
        <title>The resurrection genome of Boea hygrometrica: A blueprint for survival of dehydration.</title>
        <authorList>
            <person name="Xiao L."/>
            <person name="Yang G."/>
            <person name="Zhang L."/>
            <person name="Yang X."/>
            <person name="Zhao S."/>
            <person name="Ji Z."/>
            <person name="Zhou Q."/>
            <person name="Hu M."/>
            <person name="Wang Y."/>
            <person name="Chen M."/>
            <person name="Xu Y."/>
            <person name="Jin H."/>
            <person name="Xiao X."/>
            <person name="Hu G."/>
            <person name="Bao F."/>
            <person name="Hu Y."/>
            <person name="Wan P."/>
            <person name="Li L."/>
            <person name="Deng X."/>
            <person name="Kuang T."/>
            <person name="Xiang C."/>
            <person name="Zhu J.K."/>
            <person name="Oliver M.J."/>
            <person name="He Y."/>
        </authorList>
    </citation>
    <scope>NUCLEOTIDE SEQUENCE [LARGE SCALE GENOMIC DNA]</scope>
    <source>
        <strain evidence="3">cv. XS01</strain>
    </source>
</reference>
<dbReference type="Proteomes" id="UP000250235">
    <property type="component" value="Unassembled WGS sequence"/>
</dbReference>
<proteinExistence type="predicted"/>
<gene>
    <name evidence="2" type="ORF">F511_38442</name>
</gene>
<keyword evidence="3" id="KW-1185">Reference proteome</keyword>
<organism evidence="2 3">
    <name type="scientific">Dorcoceras hygrometricum</name>
    <dbReference type="NCBI Taxonomy" id="472368"/>
    <lineage>
        <taxon>Eukaryota</taxon>
        <taxon>Viridiplantae</taxon>
        <taxon>Streptophyta</taxon>
        <taxon>Embryophyta</taxon>
        <taxon>Tracheophyta</taxon>
        <taxon>Spermatophyta</taxon>
        <taxon>Magnoliopsida</taxon>
        <taxon>eudicotyledons</taxon>
        <taxon>Gunneridae</taxon>
        <taxon>Pentapetalae</taxon>
        <taxon>asterids</taxon>
        <taxon>lamiids</taxon>
        <taxon>Lamiales</taxon>
        <taxon>Gesneriaceae</taxon>
        <taxon>Didymocarpoideae</taxon>
        <taxon>Trichosporeae</taxon>
        <taxon>Loxocarpinae</taxon>
        <taxon>Dorcoceras</taxon>
    </lineage>
</organism>
<dbReference type="EMBL" id="KQ991093">
    <property type="protein sequence ID" value="KZV52349.1"/>
    <property type="molecule type" value="Genomic_DNA"/>
</dbReference>
<feature type="region of interest" description="Disordered" evidence="1">
    <location>
        <begin position="31"/>
        <end position="50"/>
    </location>
</feature>
<evidence type="ECO:0000313" key="2">
    <source>
        <dbReference type="EMBL" id="KZV52349.1"/>
    </source>
</evidence>
<evidence type="ECO:0000256" key="1">
    <source>
        <dbReference type="SAM" id="MobiDB-lite"/>
    </source>
</evidence>
<sequence length="50" mass="5977">MTKRGKEQKRRQRSIIEEVVTPVPLEEKIRNQTGETVWAQSAPKKRQRHH</sequence>
<accession>A0A2Z7D211</accession>
<protein>
    <submittedName>
        <fullName evidence="2">Uncharacterized protein</fullName>
    </submittedName>
</protein>
<name>A0A2Z7D211_9LAMI</name>
<dbReference type="AlphaFoldDB" id="A0A2Z7D211"/>